<keyword evidence="1" id="KW-0694">RNA-binding</keyword>
<proteinExistence type="predicted"/>
<accession>A0AAP0DTW8</accession>
<dbReference type="GO" id="GO:0003723">
    <property type="term" value="F:RNA binding"/>
    <property type="evidence" value="ECO:0007669"/>
    <property type="project" value="UniProtKB-UniRule"/>
</dbReference>
<feature type="region of interest" description="Disordered" evidence="2">
    <location>
        <begin position="1"/>
        <end position="24"/>
    </location>
</feature>
<comment type="caution">
    <text evidence="4">The sequence shown here is derived from an EMBL/GenBank/DDBJ whole genome shotgun (WGS) entry which is preliminary data.</text>
</comment>
<dbReference type="InterPro" id="IPR012677">
    <property type="entry name" value="Nucleotide-bd_a/b_plait_sf"/>
</dbReference>
<gene>
    <name evidence="4" type="ORF">SSX86_002674</name>
</gene>
<dbReference type="PROSITE" id="PS50102">
    <property type="entry name" value="RRM"/>
    <property type="match status" value="1"/>
</dbReference>
<dbReference type="InterPro" id="IPR000504">
    <property type="entry name" value="RRM_dom"/>
</dbReference>
<evidence type="ECO:0000313" key="5">
    <source>
        <dbReference type="Proteomes" id="UP001408789"/>
    </source>
</evidence>
<name>A0AAP0DTW8_9ASTR</name>
<dbReference type="CDD" id="cd00590">
    <property type="entry name" value="RRM_SF"/>
    <property type="match status" value="1"/>
</dbReference>
<dbReference type="AlphaFoldDB" id="A0AAP0DTW8"/>
<dbReference type="InterPro" id="IPR035979">
    <property type="entry name" value="RBD_domain_sf"/>
</dbReference>
<dbReference type="Gene3D" id="3.30.70.330">
    <property type="match status" value="1"/>
</dbReference>
<organism evidence="4 5">
    <name type="scientific">Deinandra increscens subsp. villosa</name>
    <dbReference type="NCBI Taxonomy" id="3103831"/>
    <lineage>
        <taxon>Eukaryota</taxon>
        <taxon>Viridiplantae</taxon>
        <taxon>Streptophyta</taxon>
        <taxon>Embryophyta</taxon>
        <taxon>Tracheophyta</taxon>
        <taxon>Spermatophyta</taxon>
        <taxon>Magnoliopsida</taxon>
        <taxon>eudicotyledons</taxon>
        <taxon>Gunneridae</taxon>
        <taxon>Pentapetalae</taxon>
        <taxon>asterids</taxon>
        <taxon>campanulids</taxon>
        <taxon>Asterales</taxon>
        <taxon>Asteraceae</taxon>
        <taxon>Asteroideae</taxon>
        <taxon>Heliantheae alliance</taxon>
        <taxon>Madieae</taxon>
        <taxon>Madiinae</taxon>
        <taxon>Deinandra</taxon>
    </lineage>
</organism>
<evidence type="ECO:0000256" key="2">
    <source>
        <dbReference type="SAM" id="MobiDB-lite"/>
    </source>
</evidence>
<evidence type="ECO:0000313" key="4">
    <source>
        <dbReference type="EMBL" id="KAK9078617.1"/>
    </source>
</evidence>
<keyword evidence="5" id="KW-1185">Reference proteome</keyword>
<feature type="domain" description="RRM" evidence="3">
    <location>
        <begin position="33"/>
        <end position="83"/>
    </location>
</feature>
<sequence length="83" mass="8974">MVAAVTSPEMEGVEGSKEKEVEKCSKDKWDNATTFFVSNIPAGVRSHDLRAVFSAYGTIVDAVVPFRPANSGSSFGFVRFQGK</sequence>
<dbReference type="EMBL" id="JBCNJP010000006">
    <property type="protein sequence ID" value="KAK9078617.1"/>
    <property type="molecule type" value="Genomic_DNA"/>
</dbReference>
<dbReference type="Pfam" id="PF00076">
    <property type="entry name" value="RRM_1"/>
    <property type="match status" value="1"/>
</dbReference>
<evidence type="ECO:0000259" key="3">
    <source>
        <dbReference type="PROSITE" id="PS50102"/>
    </source>
</evidence>
<evidence type="ECO:0000256" key="1">
    <source>
        <dbReference type="PROSITE-ProRule" id="PRU00176"/>
    </source>
</evidence>
<dbReference type="Proteomes" id="UP001408789">
    <property type="component" value="Unassembled WGS sequence"/>
</dbReference>
<protein>
    <recommendedName>
        <fullName evidence="3">RRM domain-containing protein</fullName>
    </recommendedName>
</protein>
<reference evidence="4 5" key="1">
    <citation type="submission" date="2024-04" db="EMBL/GenBank/DDBJ databases">
        <title>The reference genome of an endangered Asteraceae, Deinandra increscens subsp. villosa, native to the Central Coast of California.</title>
        <authorList>
            <person name="Guilliams M."/>
            <person name="Hasenstab-Lehman K."/>
            <person name="Meyer R."/>
            <person name="Mcevoy S."/>
        </authorList>
    </citation>
    <scope>NUCLEOTIDE SEQUENCE [LARGE SCALE GENOMIC DNA]</scope>
    <source>
        <tissue evidence="4">Leaf</tissue>
    </source>
</reference>
<dbReference type="SUPFAM" id="SSF54928">
    <property type="entry name" value="RNA-binding domain, RBD"/>
    <property type="match status" value="1"/>
</dbReference>
<feature type="compositionally biased region" description="Basic and acidic residues" evidence="2">
    <location>
        <begin position="14"/>
        <end position="24"/>
    </location>
</feature>